<evidence type="ECO:0000313" key="2">
    <source>
        <dbReference type="EMBL" id="TXC85386.1"/>
    </source>
</evidence>
<dbReference type="InterPro" id="IPR035901">
    <property type="entry name" value="GIY-YIG_endonuc_sf"/>
</dbReference>
<reference evidence="2 3" key="1">
    <citation type="submission" date="2019-08" db="EMBL/GenBank/DDBJ databases">
        <title>Genome of Luteibaculum oceani JCM 18817.</title>
        <authorList>
            <person name="Bowman J.P."/>
        </authorList>
    </citation>
    <scope>NUCLEOTIDE SEQUENCE [LARGE SCALE GENOMIC DNA]</scope>
    <source>
        <strain evidence="2 3">JCM 18817</strain>
    </source>
</reference>
<dbReference type="Gene3D" id="3.40.1440.10">
    <property type="entry name" value="GIY-YIG endonuclease"/>
    <property type="match status" value="1"/>
</dbReference>
<dbReference type="OrthoDB" id="1495241at2"/>
<keyword evidence="3" id="KW-1185">Reference proteome</keyword>
<gene>
    <name evidence="2" type="ORF">FRX97_01815</name>
</gene>
<proteinExistence type="predicted"/>
<accession>A0A5C6VLN5</accession>
<dbReference type="Pfam" id="PF01541">
    <property type="entry name" value="GIY-YIG"/>
    <property type="match status" value="1"/>
</dbReference>
<dbReference type="AlphaFoldDB" id="A0A5C6VLN5"/>
<feature type="domain" description="GIY-YIG" evidence="1">
    <location>
        <begin position="1"/>
        <end position="77"/>
    </location>
</feature>
<dbReference type="RefSeq" id="WP_147012773.1">
    <property type="nucleotide sequence ID" value="NZ_VORB01000001.1"/>
</dbReference>
<sequence>MHYLYIIYSPCKDLYYVGESSHPWNRLSQHNETIRTKYTNRAHDWELKAVFKITNKSEARKIENFIKRQKSRPLILRLCDPDFIPEGRLAQLVRVPQLRD</sequence>
<dbReference type="SUPFAM" id="SSF82771">
    <property type="entry name" value="GIY-YIG endonuclease"/>
    <property type="match status" value="1"/>
</dbReference>
<comment type="caution">
    <text evidence="2">The sequence shown here is derived from an EMBL/GenBank/DDBJ whole genome shotgun (WGS) entry which is preliminary data.</text>
</comment>
<dbReference type="PROSITE" id="PS50164">
    <property type="entry name" value="GIY_YIG"/>
    <property type="match status" value="1"/>
</dbReference>
<name>A0A5C6VLN5_9FLAO</name>
<dbReference type="InterPro" id="IPR000305">
    <property type="entry name" value="GIY-YIG_endonuc"/>
</dbReference>
<organism evidence="2 3">
    <name type="scientific">Luteibaculum oceani</name>
    <dbReference type="NCBI Taxonomy" id="1294296"/>
    <lineage>
        <taxon>Bacteria</taxon>
        <taxon>Pseudomonadati</taxon>
        <taxon>Bacteroidota</taxon>
        <taxon>Flavobacteriia</taxon>
        <taxon>Flavobacteriales</taxon>
        <taxon>Luteibaculaceae</taxon>
        <taxon>Luteibaculum</taxon>
    </lineage>
</organism>
<evidence type="ECO:0000313" key="3">
    <source>
        <dbReference type="Proteomes" id="UP000321168"/>
    </source>
</evidence>
<dbReference type="Proteomes" id="UP000321168">
    <property type="component" value="Unassembled WGS sequence"/>
</dbReference>
<protein>
    <submittedName>
        <fullName evidence="2">GIY-YIG nuclease family protein</fullName>
    </submittedName>
</protein>
<dbReference type="EMBL" id="VORB01000001">
    <property type="protein sequence ID" value="TXC85386.1"/>
    <property type="molecule type" value="Genomic_DNA"/>
</dbReference>
<evidence type="ECO:0000259" key="1">
    <source>
        <dbReference type="PROSITE" id="PS50164"/>
    </source>
</evidence>